<gene>
    <name evidence="7" type="ORF">UFOPK1857_00518</name>
</gene>
<organism evidence="7">
    <name type="scientific">freshwater metagenome</name>
    <dbReference type="NCBI Taxonomy" id="449393"/>
    <lineage>
        <taxon>unclassified sequences</taxon>
        <taxon>metagenomes</taxon>
        <taxon>ecological metagenomes</taxon>
    </lineage>
</organism>
<dbReference type="Pfam" id="PF02618">
    <property type="entry name" value="YceG"/>
    <property type="match status" value="1"/>
</dbReference>
<evidence type="ECO:0000256" key="5">
    <source>
        <dbReference type="ARBA" id="ARBA00023239"/>
    </source>
</evidence>
<dbReference type="EMBL" id="CAEZUU010000092">
    <property type="protein sequence ID" value="CAB4612735.1"/>
    <property type="molecule type" value="Genomic_DNA"/>
</dbReference>
<dbReference type="AlphaFoldDB" id="A0A6J6HN31"/>
<reference evidence="7" key="1">
    <citation type="submission" date="2020-05" db="EMBL/GenBank/DDBJ databases">
        <authorList>
            <person name="Chiriac C."/>
            <person name="Salcher M."/>
            <person name="Ghai R."/>
            <person name="Kavagutti S V."/>
        </authorList>
    </citation>
    <scope>NUCLEOTIDE SEQUENCE</scope>
</reference>
<evidence type="ECO:0000313" key="7">
    <source>
        <dbReference type="EMBL" id="CAB4612735.1"/>
    </source>
</evidence>
<dbReference type="GO" id="GO:0016829">
    <property type="term" value="F:lyase activity"/>
    <property type="evidence" value="ECO:0007669"/>
    <property type="project" value="UniProtKB-KW"/>
</dbReference>
<keyword evidence="1" id="KW-1003">Cell membrane</keyword>
<keyword evidence="6" id="KW-0961">Cell wall biogenesis/degradation</keyword>
<dbReference type="NCBIfam" id="TIGR00247">
    <property type="entry name" value="endolytic transglycosylase MltG"/>
    <property type="match status" value="1"/>
</dbReference>
<accession>A0A6J6HN31</accession>
<evidence type="ECO:0000256" key="6">
    <source>
        <dbReference type="ARBA" id="ARBA00023316"/>
    </source>
</evidence>
<keyword evidence="5" id="KW-0456">Lyase</keyword>
<evidence type="ECO:0000256" key="3">
    <source>
        <dbReference type="ARBA" id="ARBA00022989"/>
    </source>
</evidence>
<dbReference type="Gene3D" id="3.30.160.60">
    <property type="entry name" value="Classic Zinc Finger"/>
    <property type="match status" value="1"/>
</dbReference>
<proteinExistence type="predicted"/>
<name>A0A6J6HN31_9ZZZZ</name>
<keyword evidence="2" id="KW-0812">Transmembrane</keyword>
<sequence>MVDRMQEEINSFGIPANKVHDVLTLASVIQKEARIKEDFYKVSRTFLNRIADGMHLQSDATVSYGVGGNTVSTSRADRANNNGYNTYLHAGLPVGPISAPGSVAIDAALHPAAGKWLYFCTINLETGETVFSDTYAQHEKAVALWQAWMKDHPGYE</sequence>
<keyword evidence="3" id="KW-1133">Transmembrane helix</keyword>
<dbReference type="PANTHER" id="PTHR30518">
    <property type="entry name" value="ENDOLYTIC MUREIN TRANSGLYCOSYLASE"/>
    <property type="match status" value="1"/>
</dbReference>
<evidence type="ECO:0000256" key="1">
    <source>
        <dbReference type="ARBA" id="ARBA00022475"/>
    </source>
</evidence>
<dbReference type="InterPro" id="IPR003770">
    <property type="entry name" value="MLTG-like"/>
</dbReference>
<protein>
    <submittedName>
        <fullName evidence="7">Unannotated protein</fullName>
    </submittedName>
</protein>
<evidence type="ECO:0000256" key="2">
    <source>
        <dbReference type="ARBA" id="ARBA00022692"/>
    </source>
</evidence>
<keyword evidence="4" id="KW-0472">Membrane</keyword>
<dbReference type="PANTHER" id="PTHR30518:SF2">
    <property type="entry name" value="ENDOLYTIC MUREIN TRANSGLYCOSYLASE"/>
    <property type="match status" value="1"/>
</dbReference>
<evidence type="ECO:0000256" key="4">
    <source>
        <dbReference type="ARBA" id="ARBA00023136"/>
    </source>
</evidence>
<dbReference type="GO" id="GO:0071555">
    <property type="term" value="P:cell wall organization"/>
    <property type="evidence" value="ECO:0007669"/>
    <property type="project" value="UniProtKB-KW"/>
</dbReference>